<reference evidence="3 4" key="1">
    <citation type="journal article" date="2020" name="ISME J.">
        <title>Comparative genomics reveals insights into cyanobacterial evolution and habitat adaptation.</title>
        <authorList>
            <person name="Chen M.Y."/>
            <person name="Teng W.K."/>
            <person name="Zhao L."/>
            <person name="Hu C.X."/>
            <person name="Zhou Y.K."/>
            <person name="Han B.P."/>
            <person name="Song L.R."/>
            <person name="Shu W.S."/>
        </authorList>
    </citation>
    <scope>NUCLEOTIDE SEQUENCE [LARGE SCALE GENOMIC DNA]</scope>
    <source>
        <strain evidence="3 4">FACHB-391</strain>
    </source>
</reference>
<evidence type="ECO:0000256" key="1">
    <source>
        <dbReference type="SAM" id="Phobius"/>
    </source>
</evidence>
<dbReference type="RefSeq" id="WP_190901159.1">
    <property type="nucleotide sequence ID" value="NZ_JACJTE010000057.1"/>
</dbReference>
<dbReference type="CDD" id="cd16383">
    <property type="entry name" value="GUN4"/>
    <property type="match status" value="1"/>
</dbReference>
<keyword evidence="1" id="KW-0472">Membrane</keyword>
<organism evidence="3 4">
    <name type="scientific">Nostoc linckia FACHB-391</name>
    <dbReference type="NCBI Taxonomy" id="2692906"/>
    <lineage>
        <taxon>Bacteria</taxon>
        <taxon>Bacillati</taxon>
        <taxon>Cyanobacteriota</taxon>
        <taxon>Cyanophyceae</taxon>
        <taxon>Nostocales</taxon>
        <taxon>Nostocaceae</taxon>
        <taxon>Nostoc</taxon>
    </lineage>
</organism>
<keyword evidence="4" id="KW-1185">Reference proteome</keyword>
<dbReference type="Gene3D" id="1.25.40.620">
    <property type="match status" value="1"/>
</dbReference>
<accession>A0ABR8F3H9</accession>
<feature type="transmembrane region" description="Helical" evidence="1">
    <location>
        <begin position="138"/>
        <end position="157"/>
    </location>
</feature>
<dbReference type="PANTHER" id="PTHR34800:SF1">
    <property type="entry name" value="TETRAPYRROLE-BINDING PROTEIN, CHLOROPLASTIC"/>
    <property type="match status" value="1"/>
</dbReference>
<evidence type="ECO:0000259" key="2">
    <source>
        <dbReference type="Pfam" id="PF05419"/>
    </source>
</evidence>
<keyword evidence="1" id="KW-1133">Transmembrane helix</keyword>
<dbReference type="Pfam" id="PF05419">
    <property type="entry name" value="GUN4"/>
    <property type="match status" value="1"/>
</dbReference>
<gene>
    <name evidence="3" type="ORF">H6G95_29770</name>
</gene>
<comment type="caution">
    <text evidence="3">The sequence shown here is derived from an EMBL/GenBank/DDBJ whole genome shotgun (WGS) entry which is preliminary data.</text>
</comment>
<evidence type="ECO:0000313" key="3">
    <source>
        <dbReference type="EMBL" id="MBD2564702.1"/>
    </source>
</evidence>
<dbReference type="InterPro" id="IPR037215">
    <property type="entry name" value="GUN4-like_sf"/>
</dbReference>
<dbReference type="PANTHER" id="PTHR34800">
    <property type="entry name" value="TETRAPYRROLE-BINDING PROTEIN, CHLOROPLASTIC"/>
    <property type="match status" value="1"/>
</dbReference>
<dbReference type="Proteomes" id="UP000604661">
    <property type="component" value="Unassembled WGS sequence"/>
</dbReference>
<dbReference type="Gene3D" id="1.10.10.1770">
    <property type="entry name" value="Gun4-like"/>
    <property type="match status" value="1"/>
</dbReference>
<protein>
    <submittedName>
        <fullName evidence="3">GUN4 domain-containing protein</fullName>
    </submittedName>
</protein>
<evidence type="ECO:0000313" key="4">
    <source>
        <dbReference type="Proteomes" id="UP000604661"/>
    </source>
</evidence>
<sequence length="164" mass="18711">MNNQKLSNVDYTKLQNLLAAGQWQQADEETMDLMLEVINIDGVDQDILDNDHVKYFPCADLKMLDQLWVKYSNGRFGFSVQKRIWESVGGNPNADYETIFSFGERVGWRAKHKWISFEDVIFDLEAPEGHLPFGVRRFAAVVTPAVFAVIYCLTLALSRCKISG</sequence>
<dbReference type="InterPro" id="IPR008629">
    <property type="entry name" value="GUN4-like"/>
</dbReference>
<dbReference type="EMBL" id="JACJTE010000057">
    <property type="protein sequence ID" value="MBD2564702.1"/>
    <property type="molecule type" value="Genomic_DNA"/>
</dbReference>
<keyword evidence="1" id="KW-0812">Transmembrane</keyword>
<feature type="domain" description="GUN4-like" evidence="2">
    <location>
        <begin position="7"/>
        <end position="133"/>
    </location>
</feature>
<dbReference type="SUPFAM" id="SSF140869">
    <property type="entry name" value="GUN4-like"/>
    <property type="match status" value="1"/>
</dbReference>
<proteinExistence type="predicted"/>
<name>A0ABR8F3H9_NOSLI</name>